<proteinExistence type="predicted"/>
<organism evidence="1 2">
    <name type="scientific">Crotalaria pallida</name>
    <name type="common">Smooth rattlebox</name>
    <name type="synonym">Crotalaria striata</name>
    <dbReference type="NCBI Taxonomy" id="3830"/>
    <lineage>
        <taxon>Eukaryota</taxon>
        <taxon>Viridiplantae</taxon>
        <taxon>Streptophyta</taxon>
        <taxon>Embryophyta</taxon>
        <taxon>Tracheophyta</taxon>
        <taxon>Spermatophyta</taxon>
        <taxon>Magnoliopsida</taxon>
        <taxon>eudicotyledons</taxon>
        <taxon>Gunneridae</taxon>
        <taxon>Pentapetalae</taxon>
        <taxon>rosids</taxon>
        <taxon>fabids</taxon>
        <taxon>Fabales</taxon>
        <taxon>Fabaceae</taxon>
        <taxon>Papilionoideae</taxon>
        <taxon>50 kb inversion clade</taxon>
        <taxon>genistoids sensu lato</taxon>
        <taxon>core genistoids</taxon>
        <taxon>Crotalarieae</taxon>
        <taxon>Crotalaria</taxon>
    </lineage>
</organism>
<sequence>MTILRFSFIRKTQEEQPYVNPNLDPVLLVPGIGGSMLNAVDDRNGTEERVWVRFLSAEYTLKTKLWSRYDPSTGKPSFFSLFVEIHPKGLRKARRVSPTKGCQ</sequence>
<dbReference type="EMBL" id="JAYWIO010000006">
    <property type="protein sequence ID" value="KAK7256329.1"/>
    <property type="molecule type" value="Genomic_DNA"/>
</dbReference>
<reference evidence="1 2" key="1">
    <citation type="submission" date="2024-01" db="EMBL/GenBank/DDBJ databases">
        <title>The genomes of 5 underutilized Papilionoideae crops provide insights into root nodulation and disease resistanc.</title>
        <authorList>
            <person name="Yuan L."/>
        </authorList>
    </citation>
    <scope>NUCLEOTIDE SEQUENCE [LARGE SCALE GENOMIC DNA]</scope>
    <source>
        <strain evidence="1">ZHUSHIDOU_FW_LH</strain>
        <tissue evidence="1">Leaf</tissue>
    </source>
</reference>
<name>A0AAN9HWI3_CROPI</name>
<evidence type="ECO:0000313" key="1">
    <source>
        <dbReference type="EMBL" id="KAK7256329.1"/>
    </source>
</evidence>
<protein>
    <submittedName>
        <fullName evidence="1">Uncharacterized protein</fullName>
    </submittedName>
</protein>
<dbReference type="Proteomes" id="UP001372338">
    <property type="component" value="Unassembled WGS sequence"/>
</dbReference>
<keyword evidence="2" id="KW-1185">Reference proteome</keyword>
<accession>A0AAN9HWI3</accession>
<evidence type="ECO:0000313" key="2">
    <source>
        <dbReference type="Proteomes" id="UP001372338"/>
    </source>
</evidence>
<gene>
    <name evidence="1" type="ORF">RIF29_29771</name>
</gene>
<comment type="caution">
    <text evidence="1">The sequence shown here is derived from an EMBL/GenBank/DDBJ whole genome shotgun (WGS) entry which is preliminary data.</text>
</comment>
<dbReference type="AlphaFoldDB" id="A0AAN9HWI3"/>